<accession>A0A838BV51</accession>
<evidence type="ECO:0000256" key="1">
    <source>
        <dbReference type="SAM" id="MobiDB-lite"/>
    </source>
</evidence>
<comment type="caution">
    <text evidence="2">The sequence shown here is derived from an EMBL/GenBank/DDBJ whole genome shotgun (WGS) entry which is preliminary data.</text>
</comment>
<name>A0A838BV51_9HYPH</name>
<organism evidence="2 3">
    <name type="scientific">Microvirga mediterraneensis</name>
    <dbReference type="NCBI Taxonomy" id="2754695"/>
    <lineage>
        <taxon>Bacteria</taxon>
        <taxon>Pseudomonadati</taxon>
        <taxon>Pseudomonadota</taxon>
        <taxon>Alphaproteobacteria</taxon>
        <taxon>Hyphomicrobiales</taxon>
        <taxon>Methylobacteriaceae</taxon>
        <taxon>Microvirga</taxon>
    </lineage>
</organism>
<evidence type="ECO:0000313" key="3">
    <source>
        <dbReference type="Proteomes" id="UP000572984"/>
    </source>
</evidence>
<dbReference type="EMBL" id="JACDXJ010000007">
    <property type="protein sequence ID" value="MBA1159417.1"/>
    <property type="molecule type" value="Genomic_DNA"/>
</dbReference>
<reference evidence="2 3" key="1">
    <citation type="submission" date="2020-07" db="EMBL/GenBank/DDBJ databases">
        <title>Draft genome and description of Microvirga mediterraneensis Marseille-Q2068 sp. nov.</title>
        <authorList>
            <person name="Boxberger M."/>
        </authorList>
    </citation>
    <scope>NUCLEOTIDE SEQUENCE [LARGE SCALE GENOMIC DNA]</scope>
    <source>
        <strain evidence="2 3">Marseille-Q2068</strain>
    </source>
</reference>
<dbReference type="NCBIfam" id="NF041497">
    <property type="entry name" value="MobV"/>
    <property type="match status" value="1"/>
</dbReference>
<protein>
    <submittedName>
        <fullName evidence="2">Plasmid recombination protein</fullName>
    </submittedName>
</protein>
<feature type="non-terminal residue" evidence="2">
    <location>
        <position position="429"/>
    </location>
</feature>
<keyword evidence="3" id="KW-1185">Reference proteome</keyword>
<sequence length="429" mass="47056">MSFAILRFEKIKSLSDLKGMTAHWDRSRPTPNADPNPHPEAVQFLHGQDPVAEVERRLPEKRRKDAVLCLEGLLSASPEYFRPDTPSQAGVYDPKRTEAWVKASMAWLRKEFGDRLASAVLHLDEATPHIQVAIVPLDRTTGRLDAKTQFGRAELRRFQTDYAKALKPLGIRRGVEGSQAKHQDVQRYYGLVNAAQEPPELSLRDKAALTVGRTTETVEQLLAQATDSRMIRDELEKAQSRLRASEDRADREQKLRGAAETARDGALKQAQQAERALASQVRELPLPQILPFLGYSRRHKDQDEEWIGPAGPLTTEAAKGKPNKFFLQDAGQGGRGAIDLVKAVMGADYAGALGWLARFVTDDALVAAAAAEATASAREALSEARAMPAPVLALSPDPNDLAQVFQKLEADGMDPKEAAKLQELGLVGA</sequence>
<proteinExistence type="predicted"/>
<feature type="region of interest" description="Disordered" evidence="1">
    <location>
        <begin position="240"/>
        <end position="266"/>
    </location>
</feature>
<dbReference type="Gene3D" id="3.30.930.30">
    <property type="match status" value="1"/>
</dbReference>
<dbReference type="RefSeq" id="WP_181055006.1">
    <property type="nucleotide sequence ID" value="NZ_JACDXJ010000007.1"/>
</dbReference>
<dbReference type="GO" id="GO:0006310">
    <property type="term" value="P:DNA recombination"/>
    <property type="evidence" value="ECO:0007669"/>
    <property type="project" value="InterPro"/>
</dbReference>
<dbReference type="Pfam" id="PF01076">
    <property type="entry name" value="Mob_Pre"/>
    <property type="match status" value="1"/>
</dbReference>
<dbReference type="Proteomes" id="UP000572984">
    <property type="component" value="Unassembled WGS sequence"/>
</dbReference>
<dbReference type="CDD" id="cd17242">
    <property type="entry name" value="MobM_relaxase"/>
    <property type="match status" value="1"/>
</dbReference>
<dbReference type="InterPro" id="IPR001668">
    <property type="entry name" value="Mob_Pre"/>
</dbReference>
<dbReference type="GO" id="GO:0003677">
    <property type="term" value="F:DNA binding"/>
    <property type="evidence" value="ECO:0007669"/>
    <property type="project" value="InterPro"/>
</dbReference>
<gene>
    <name evidence="2" type="ORF">H0S73_25400</name>
</gene>
<evidence type="ECO:0000313" key="2">
    <source>
        <dbReference type="EMBL" id="MBA1159417.1"/>
    </source>
</evidence>
<dbReference type="AlphaFoldDB" id="A0A838BV51"/>